<feature type="chain" id="PRO_5003011629" evidence="1">
    <location>
        <begin position="18"/>
        <end position="929"/>
    </location>
</feature>
<dbReference type="Pfam" id="PF00754">
    <property type="entry name" value="F5_F8_type_C"/>
    <property type="match status" value="1"/>
</dbReference>
<dbReference type="InterPro" id="IPR008979">
    <property type="entry name" value="Galactose-bd-like_sf"/>
</dbReference>
<dbReference type="SUPFAM" id="SSF49785">
    <property type="entry name" value="Galactose-binding domain-like"/>
    <property type="match status" value="2"/>
</dbReference>
<reference evidence="3 4" key="1">
    <citation type="journal article" date="2010" name="Stand. Genomic Sci.">
        <title>Complete genome sequence of Haliangium ochraceum type strain (SMP-2).</title>
        <authorList>
            <consortium name="US DOE Joint Genome Institute (JGI-PGF)"/>
            <person name="Ivanova N."/>
            <person name="Daum C."/>
            <person name="Lang E."/>
            <person name="Abt B."/>
            <person name="Kopitz M."/>
            <person name="Saunders E."/>
            <person name="Lapidus A."/>
            <person name="Lucas S."/>
            <person name="Glavina Del Rio T."/>
            <person name="Nolan M."/>
            <person name="Tice H."/>
            <person name="Copeland A."/>
            <person name="Cheng J.F."/>
            <person name="Chen F."/>
            <person name="Bruce D."/>
            <person name="Goodwin L."/>
            <person name="Pitluck S."/>
            <person name="Mavromatis K."/>
            <person name="Pati A."/>
            <person name="Mikhailova N."/>
            <person name="Chen A."/>
            <person name="Palaniappan K."/>
            <person name="Land M."/>
            <person name="Hauser L."/>
            <person name="Chang Y.J."/>
            <person name="Jeffries C.D."/>
            <person name="Detter J.C."/>
            <person name="Brettin T."/>
            <person name="Rohde M."/>
            <person name="Goker M."/>
            <person name="Bristow J."/>
            <person name="Markowitz V."/>
            <person name="Eisen J.A."/>
            <person name="Hugenholtz P."/>
            <person name="Kyrpides N.C."/>
            <person name="Klenk H.P."/>
        </authorList>
    </citation>
    <scope>NUCLEOTIDE SEQUENCE [LARGE SCALE GENOMIC DNA]</scope>
    <source>
        <strain evidence="4">DSM 14365 / CIP 107738 / JCM 11303 / AJ 13395 / SMP-2</strain>
    </source>
</reference>
<dbReference type="Pfam" id="PF22633">
    <property type="entry name" value="F5_F8_type_C_2"/>
    <property type="match status" value="1"/>
</dbReference>
<dbReference type="SUPFAM" id="SSF51445">
    <property type="entry name" value="(Trans)glycosidases"/>
    <property type="match status" value="1"/>
</dbReference>
<name>D0LT05_HALO1</name>
<organism evidence="3 4">
    <name type="scientific">Haliangium ochraceum (strain DSM 14365 / JCM 11303 / SMP-2)</name>
    <dbReference type="NCBI Taxonomy" id="502025"/>
    <lineage>
        <taxon>Bacteria</taxon>
        <taxon>Pseudomonadati</taxon>
        <taxon>Myxococcota</taxon>
        <taxon>Polyangia</taxon>
        <taxon>Haliangiales</taxon>
        <taxon>Kofleriaceae</taxon>
        <taxon>Haliangium</taxon>
    </lineage>
</organism>
<feature type="domain" description="F5/8 type C" evidence="2">
    <location>
        <begin position="791"/>
        <end position="929"/>
    </location>
</feature>
<dbReference type="STRING" id="502025.Hoch_6675"/>
<dbReference type="Pfam" id="PF02836">
    <property type="entry name" value="Glyco_hydro_2_C"/>
    <property type="match status" value="1"/>
</dbReference>
<dbReference type="GO" id="GO:0005975">
    <property type="term" value="P:carbohydrate metabolic process"/>
    <property type="evidence" value="ECO:0007669"/>
    <property type="project" value="InterPro"/>
</dbReference>
<keyword evidence="4" id="KW-1185">Reference proteome</keyword>
<dbReference type="InterPro" id="IPR000421">
    <property type="entry name" value="FA58C"/>
</dbReference>
<dbReference type="InterPro" id="IPR017853">
    <property type="entry name" value="GH"/>
</dbReference>
<dbReference type="AlphaFoldDB" id="D0LT05"/>
<dbReference type="EMBL" id="CP001804">
    <property type="protein sequence ID" value="ACY19141.1"/>
    <property type="molecule type" value="Genomic_DNA"/>
</dbReference>
<gene>
    <name evidence="3" type="ordered locus">Hoch_6675</name>
</gene>
<dbReference type="InterPro" id="IPR006103">
    <property type="entry name" value="Glyco_hydro_2_cat"/>
</dbReference>
<evidence type="ECO:0000259" key="2">
    <source>
        <dbReference type="PROSITE" id="PS50022"/>
    </source>
</evidence>
<dbReference type="PROSITE" id="PS51257">
    <property type="entry name" value="PROKAR_LIPOPROTEIN"/>
    <property type="match status" value="1"/>
</dbReference>
<dbReference type="eggNOG" id="COG3250">
    <property type="taxonomic scope" value="Bacteria"/>
</dbReference>
<sequence length="929" mass="98951">MKHTRTFKLIAVSGAFAALGASCAIDAEPDETRARAVQSAIQPSLQAAALQPVTAVASSMEAPDLDAGAAIDGDEGTRWGSAHSDPQWIYIDLGATQSFERVVLNWETAASAHYDIQTSNDGANWTTIYTENAGDGGIDDIALSGSGRYVRMYGHSRTTVWGHSLREFEVYGADNGGGGGGGGGDTGRFQLESAARGWVAYNAGNEARLENDAAEAAADLFEKEDAGGGGYRIKHVATGLYVQTGSYYDDLVVTAASAGEAATFADEACGGGEVALRLLSEPGALDGSDYVNAEAPRVHVNRGDGCAAADQRWIWHAVDGGGGGGSCGDNVCEQGETCSSCSADCGFCGYPDVPIVGFDPSRPLDQHTPSVVRVTGSNGNWTLTVDGQPYTPRGSTWGPSSKTPEEVAALPGYMQQFRAMGGNTTRTWGTSMGISDTESKDLLDAAAAHDVRIIMGFWLVPGGGPGSGGCIDYTDPAETYMNAVKSEILQMVNRYKNHPGVLMWDIGNESILGFSQCAAQGWSEQKIEAVRIAYARFVNELSIEIHAIDPNHPTTNTSAYTPAWPYLRDHAPDLDMLGINSYGDVCNIQTAWEAGNYGKPYILTEGGNDGEWEVPDDVNGVPDEPSDIEKGEAYSTAWKCLMDHQNVALGGTMFHFTTTGDFLGVWFGALTNSLRRPSYFSQARSFGIDTSNMNTAPVVHSVDIANSTSVVLGQAFTVSVDASDPEGDALTHSFHLNSAYINGSGNTVEAEVVSQNGSTFVLRVPDEWKRLGVWKLYDFVYDGQGNVSVEARSFNVVLPAGSLAAGKPADASSFDPWNEDFSPGRAVDGLGASRWSSVAGNDEEWWQVDLGSVHSFRQIQIAWEDAYSSNFDVQVSNDGNNWNTVQNVTGGTGGLQTVNVAASGRFVRLALHQRGTPWGYSFYEVGIYP</sequence>
<dbReference type="InterPro" id="IPR051941">
    <property type="entry name" value="BG_Antigen-Binding_Lectin"/>
</dbReference>
<dbReference type="PANTHER" id="PTHR45713:SF6">
    <property type="entry name" value="F5_8 TYPE C DOMAIN-CONTAINING PROTEIN"/>
    <property type="match status" value="1"/>
</dbReference>
<accession>D0LT05</accession>
<feature type="domain" description="F5/8 type C" evidence="2">
    <location>
        <begin position="38"/>
        <end position="173"/>
    </location>
</feature>
<evidence type="ECO:0000313" key="4">
    <source>
        <dbReference type="Proteomes" id="UP000001880"/>
    </source>
</evidence>
<dbReference type="PANTHER" id="PTHR45713">
    <property type="entry name" value="FTP DOMAIN-CONTAINING PROTEIN"/>
    <property type="match status" value="1"/>
</dbReference>
<dbReference type="HOGENOM" id="CLU_014141_0_0_7"/>
<dbReference type="KEGG" id="hoh:Hoch_6675"/>
<dbReference type="GO" id="GO:0004553">
    <property type="term" value="F:hydrolase activity, hydrolyzing O-glycosyl compounds"/>
    <property type="evidence" value="ECO:0007669"/>
    <property type="project" value="InterPro"/>
</dbReference>
<evidence type="ECO:0000313" key="3">
    <source>
        <dbReference type="EMBL" id="ACY19141.1"/>
    </source>
</evidence>
<dbReference type="Gene3D" id="3.20.20.80">
    <property type="entry name" value="Glycosidases"/>
    <property type="match status" value="1"/>
</dbReference>
<dbReference type="Gene3D" id="2.60.120.260">
    <property type="entry name" value="Galactose-binding domain-like"/>
    <property type="match status" value="2"/>
</dbReference>
<dbReference type="PROSITE" id="PS50022">
    <property type="entry name" value="FA58C_3"/>
    <property type="match status" value="2"/>
</dbReference>
<feature type="signal peptide" evidence="1">
    <location>
        <begin position="1"/>
        <end position="17"/>
    </location>
</feature>
<dbReference type="Gene3D" id="3.40.1350.20">
    <property type="match status" value="1"/>
</dbReference>
<proteinExistence type="predicted"/>
<keyword evidence="1" id="KW-0732">Signal</keyword>
<evidence type="ECO:0000256" key="1">
    <source>
        <dbReference type="SAM" id="SignalP"/>
    </source>
</evidence>
<dbReference type="Proteomes" id="UP000001880">
    <property type="component" value="Chromosome"/>
</dbReference>
<dbReference type="CAZy" id="CBM32">
    <property type="family name" value="Carbohydrate-Binding Module Family 32"/>
</dbReference>
<protein>
    <submittedName>
        <fullName evidence="3">Coagulation factor 5/8 type domain protein</fullName>
    </submittedName>
</protein>